<evidence type="ECO:0000256" key="5">
    <source>
        <dbReference type="ARBA" id="ARBA00023143"/>
    </source>
</evidence>
<comment type="caution">
    <text evidence="8">The sequence shown here is derived from an EMBL/GenBank/DDBJ whole genome shotgun (WGS) entry which is preliminary data.</text>
</comment>
<dbReference type="PROSITE" id="PS51257">
    <property type="entry name" value="PROKAR_LIPOPROTEIN"/>
    <property type="match status" value="1"/>
</dbReference>
<dbReference type="Pfam" id="PF02107">
    <property type="entry name" value="FlgH"/>
    <property type="match status" value="1"/>
</dbReference>
<dbReference type="GO" id="GO:0009279">
    <property type="term" value="C:cell outer membrane"/>
    <property type="evidence" value="ECO:0007669"/>
    <property type="project" value="UniProtKB-SubCell"/>
</dbReference>
<comment type="subunit">
    <text evidence="7">The basal body constitutes a major portion of the flagellar organelle and consists of four rings (L,P,S, and M) mounted on a central rod.</text>
</comment>
<name>A0A520XA28_9DELT</name>
<evidence type="ECO:0000313" key="8">
    <source>
        <dbReference type="EMBL" id="RZV38014.1"/>
    </source>
</evidence>
<accession>A0A520XA28</accession>
<keyword evidence="8" id="KW-0969">Cilium</keyword>
<dbReference type="GO" id="GO:0009427">
    <property type="term" value="C:bacterial-type flagellum basal body, distal rod, L ring"/>
    <property type="evidence" value="ECO:0007669"/>
    <property type="project" value="InterPro"/>
</dbReference>
<evidence type="ECO:0000313" key="9">
    <source>
        <dbReference type="Proteomes" id="UP000322454"/>
    </source>
</evidence>
<protein>
    <recommendedName>
        <fullName evidence="7">Flagellar L-ring protein</fullName>
    </recommendedName>
    <alternativeName>
        <fullName evidence="7">Basal body L-ring protein</fullName>
    </alternativeName>
</protein>
<keyword evidence="8" id="KW-0282">Flagellum</keyword>
<keyword evidence="5 7" id="KW-0975">Bacterial flagellum</keyword>
<evidence type="ECO:0000256" key="3">
    <source>
        <dbReference type="ARBA" id="ARBA00022729"/>
    </source>
</evidence>
<dbReference type="PANTHER" id="PTHR34933:SF1">
    <property type="entry name" value="FLAGELLAR L-RING PROTEIN"/>
    <property type="match status" value="1"/>
</dbReference>
<keyword evidence="6 7" id="KW-0998">Cell outer membrane</keyword>
<sequence length="239" mass="25753">MNIKKRQIKYKSKVKIFLVLTLFFAGLLPLMLTGCGVNPPKSMIPPTYVKPTAKNGGLQSKPVLGSLWTGSGSGTNLYADNVAFRLNDTVTIIVDDQTQVSDSSGTSLSHNSTGTGEFAFGTLSTSKPTGYKGSNDETFNGGGGVAESGQINSTIQAQVVKVFPNGDVELKGEREVSVNGETRFLLIKGIARPIDISPANTVLSTQLADERIWINGRGYVNSSQSPNWLYKIMQDIWPF</sequence>
<organism evidence="8 9">
    <name type="scientific">Candidatus Acidulodesulfobacterium acidiphilum</name>
    <dbReference type="NCBI Taxonomy" id="2597224"/>
    <lineage>
        <taxon>Bacteria</taxon>
        <taxon>Deltaproteobacteria</taxon>
        <taxon>Candidatus Acidulodesulfobacterales</taxon>
        <taxon>Candidatus Acidulodesulfobacterium</taxon>
    </lineage>
</organism>
<dbReference type="GO" id="GO:0003774">
    <property type="term" value="F:cytoskeletal motor activity"/>
    <property type="evidence" value="ECO:0007669"/>
    <property type="project" value="InterPro"/>
</dbReference>
<evidence type="ECO:0000256" key="2">
    <source>
        <dbReference type="ARBA" id="ARBA00006929"/>
    </source>
</evidence>
<keyword evidence="4 7" id="KW-0472">Membrane</keyword>
<dbReference type="AlphaFoldDB" id="A0A520XA28"/>
<proteinExistence type="inferred from homology"/>
<comment type="function">
    <text evidence="1 7">Assembles around the rod to form the L-ring and probably protects the motor/basal body from shearing forces during rotation.</text>
</comment>
<evidence type="ECO:0000256" key="6">
    <source>
        <dbReference type="ARBA" id="ARBA00023237"/>
    </source>
</evidence>
<dbReference type="PANTHER" id="PTHR34933">
    <property type="entry name" value="FLAGELLAR L-RING PROTEIN"/>
    <property type="match status" value="1"/>
</dbReference>
<dbReference type="Proteomes" id="UP000322454">
    <property type="component" value="Unassembled WGS sequence"/>
</dbReference>
<dbReference type="PRINTS" id="PR01008">
    <property type="entry name" value="FLGLRINGFLGH"/>
</dbReference>
<dbReference type="GO" id="GO:0071973">
    <property type="term" value="P:bacterial-type flagellum-dependent cell motility"/>
    <property type="evidence" value="ECO:0007669"/>
    <property type="project" value="InterPro"/>
</dbReference>
<evidence type="ECO:0000256" key="7">
    <source>
        <dbReference type="HAMAP-Rule" id="MF_00415"/>
    </source>
</evidence>
<evidence type="ECO:0000256" key="4">
    <source>
        <dbReference type="ARBA" id="ARBA00023136"/>
    </source>
</evidence>
<comment type="similarity">
    <text evidence="2 7">Belongs to the FlgH family.</text>
</comment>
<keyword evidence="8" id="KW-0966">Cell projection</keyword>
<gene>
    <name evidence="7" type="primary">flgH</name>
    <name evidence="8" type="ORF">EVJ48_07800</name>
</gene>
<dbReference type="EMBL" id="SHMQ01000025">
    <property type="protein sequence ID" value="RZV38014.1"/>
    <property type="molecule type" value="Genomic_DNA"/>
</dbReference>
<dbReference type="HAMAP" id="MF_00415">
    <property type="entry name" value="FlgH"/>
    <property type="match status" value="1"/>
</dbReference>
<dbReference type="InterPro" id="IPR000527">
    <property type="entry name" value="Flag_Lring"/>
</dbReference>
<comment type="subcellular location">
    <subcellularLocation>
        <location evidence="7">Cell outer membrane</location>
        <topology evidence="7">Lipid-anchor</topology>
    </subcellularLocation>
    <subcellularLocation>
        <location evidence="7">Bacterial flagellum basal body</location>
    </subcellularLocation>
</comment>
<keyword evidence="7" id="KW-0449">Lipoprotein</keyword>
<keyword evidence="3 7" id="KW-0732">Signal</keyword>
<evidence type="ECO:0000256" key="1">
    <source>
        <dbReference type="ARBA" id="ARBA00002591"/>
    </source>
</evidence>
<reference evidence="8 9" key="1">
    <citation type="submission" date="2019-01" db="EMBL/GenBank/DDBJ databases">
        <title>Insights into ecological role of a new deltaproteobacterial order Candidatus Sinidesulfobacterales (Sva0485) by metagenomics and metatranscriptomics.</title>
        <authorList>
            <person name="Tan S."/>
            <person name="Liu J."/>
            <person name="Fang Y."/>
            <person name="Hedlund B."/>
            <person name="Lian Z.-H."/>
            <person name="Huang L.-Y."/>
            <person name="Li J.-T."/>
            <person name="Huang L.-N."/>
            <person name="Li W.-J."/>
            <person name="Jiang H.-C."/>
            <person name="Dong H.-L."/>
            <person name="Shu W.-S."/>
        </authorList>
    </citation>
    <scope>NUCLEOTIDE SEQUENCE [LARGE SCALE GENOMIC DNA]</scope>
    <source>
        <strain evidence="8">AP4</strain>
    </source>
</reference>